<dbReference type="NCBIfam" id="TIGR00254">
    <property type="entry name" value="GGDEF"/>
    <property type="match status" value="1"/>
</dbReference>
<dbReference type="InterPro" id="IPR029787">
    <property type="entry name" value="Nucleotide_cyclase"/>
</dbReference>
<dbReference type="InterPro" id="IPR000160">
    <property type="entry name" value="GGDEF_dom"/>
</dbReference>
<feature type="transmembrane region" description="Helical" evidence="3">
    <location>
        <begin position="40"/>
        <end position="59"/>
    </location>
</feature>
<evidence type="ECO:0000313" key="6">
    <source>
        <dbReference type="Proteomes" id="UP000283458"/>
    </source>
</evidence>
<dbReference type="Gene3D" id="3.30.70.270">
    <property type="match status" value="1"/>
</dbReference>
<dbReference type="EC" id="2.7.7.65" evidence="1"/>
<dbReference type="SMART" id="SM00267">
    <property type="entry name" value="GGDEF"/>
    <property type="match status" value="1"/>
</dbReference>
<feature type="transmembrane region" description="Helical" evidence="3">
    <location>
        <begin position="122"/>
        <end position="144"/>
    </location>
</feature>
<dbReference type="GO" id="GO:0052621">
    <property type="term" value="F:diguanylate cyclase activity"/>
    <property type="evidence" value="ECO:0007669"/>
    <property type="project" value="UniProtKB-EC"/>
</dbReference>
<dbReference type="EMBL" id="QYUL01000005">
    <property type="protein sequence ID" value="RJF77438.1"/>
    <property type="molecule type" value="Genomic_DNA"/>
</dbReference>
<feature type="transmembrane region" description="Helical" evidence="3">
    <location>
        <begin position="193"/>
        <end position="213"/>
    </location>
</feature>
<dbReference type="InterPro" id="IPR043128">
    <property type="entry name" value="Rev_trsase/Diguanyl_cyclase"/>
</dbReference>
<feature type="transmembrane region" description="Helical" evidence="3">
    <location>
        <begin position="65"/>
        <end position="85"/>
    </location>
</feature>
<feature type="transmembrane region" description="Helical" evidence="3">
    <location>
        <begin position="6"/>
        <end position="28"/>
    </location>
</feature>
<dbReference type="InterPro" id="IPR050469">
    <property type="entry name" value="Diguanylate_Cyclase"/>
</dbReference>
<evidence type="ECO:0000256" key="2">
    <source>
        <dbReference type="ARBA" id="ARBA00034247"/>
    </source>
</evidence>
<evidence type="ECO:0000313" key="5">
    <source>
        <dbReference type="EMBL" id="RJF77438.1"/>
    </source>
</evidence>
<evidence type="ECO:0000256" key="3">
    <source>
        <dbReference type="SAM" id="Phobius"/>
    </source>
</evidence>
<evidence type="ECO:0000256" key="1">
    <source>
        <dbReference type="ARBA" id="ARBA00012528"/>
    </source>
</evidence>
<accession>A0A418VMM2</accession>
<gene>
    <name evidence="5" type="ORF">D3877_26990</name>
</gene>
<comment type="caution">
    <text evidence="5">The sequence shown here is derived from an EMBL/GenBank/DDBJ whole genome shotgun (WGS) entry which is preliminary data.</text>
</comment>
<dbReference type="CDD" id="cd01949">
    <property type="entry name" value="GGDEF"/>
    <property type="match status" value="1"/>
</dbReference>
<reference evidence="5 6" key="1">
    <citation type="submission" date="2018-09" db="EMBL/GenBank/DDBJ databases">
        <authorList>
            <person name="Zhu H."/>
        </authorList>
    </citation>
    <scope>NUCLEOTIDE SEQUENCE [LARGE SCALE GENOMIC DNA]</scope>
    <source>
        <strain evidence="5 6">K2W22B-5</strain>
    </source>
</reference>
<dbReference type="RefSeq" id="WP_119833880.1">
    <property type="nucleotide sequence ID" value="NZ_QYUL01000005.1"/>
</dbReference>
<dbReference type="PANTHER" id="PTHR45138:SF9">
    <property type="entry name" value="DIGUANYLATE CYCLASE DGCM-RELATED"/>
    <property type="match status" value="1"/>
</dbReference>
<dbReference type="OrthoDB" id="7366409at2"/>
<dbReference type="Proteomes" id="UP000283458">
    <property type="component" value="Unassembled WGS sequence"/>
</dbReference>
<dbReference type="AlphaFoldDB" id="A0A418VMM2"/>
<dbReference type="SUPFAM" id="SSF55073">
    <property type="entry name" value="Nucleotide cyclase"/>
    <property type="match status" value="1"/>
</dbReference>
<dbReference type="FunFam" id="3.30.70.270:FF:000001">
    <property type="entry name" value="Diguanylate cyclase domain protein"/>
    <property type="match status" value="1"/>
</dbReference>
<dbReference type="PANTHER" id="PTHR45138">
    <property type="entry name" value="REGULATORY COMPONENTS OF SENSORY TRANSDUCTION SYSTEM"/>
    <property type="match status" value="1"/>
</dbReference>
<name>A0A418VMM2_9PROT</name>
<evidence type="ECO:0000259" key="4">
    <source>
        <dbReference type="PROSITE" id="PS50887"/>
    </source>
</evidence>
<feature type="transmembrane region" description="Helical" evidence="3">
    <location>
        <begin position="97"/>
        <end position="116"/>
    </location>
</feature>
<comment type="catalytic activity">
    <reaction evidence="2">
        <text>2 GTP = 3',3'-c-di-GMP + 2 diphosphate</text>
        <dbReference type="Rhea" id="RHEA:24898"/>
        <dbReference type="ChEBI" id="CHEBI:33019"/>
        <dbReference type="ChEBI" id="CHEBI:37565"/>
        <dbReference type="ChEBI" id="CHEBI:58805"/>
        <dbReference type="EC" id="2.7.7.65"/>
    </reaction>
</comment>
<keyword evidence="3" id="KW-0472">Membrane</keyword>
<proteinExistence type="predicted"/>
<dbReference type="Pfam" id="PF00990">
    <property type="entry name" value="GGDEF"/>
    <property type="match status" value="1"/>
</dbReference>
<protein>
    <recommendedName>
        <fullName evidence="1">diguanylate cyclase</fullName>
        <ecNumber evidence="1">2.7.7.65</ecNumber>
    </recommendedName>
</protein>
<keyword evidence="3" id="KW-1133">Transmembrane helix</keyword>
<keyword evidence="6" id="KW-1185">Reference proteome</keyword>
<dbReference type="PROSITE" id="PS50887">
    <property type="entry name" value="GGDEF"/>
    <property type="match status" value="1"/>
</dbReference>
<feature type="transmembrane region" description="Helical" evidence="3">
    <location>
        <begin position="151"/>
        <end position="173"/>
    </location>
</feature>
<organism evidence="5 6">
    <name type="scientific">Azospirillum cavernae</name>
    <dbReference type="NCBI Taxonomy" id="2320860"/>
    <lineage>
        <taxon>Bacteria</taxon>
        <taxon>Pseudomonadati</taxon>
        <taxon>Pseudomonadota</taxon>
        <taxon>Alphaproteobacteria</taxon>
        <taxon>Rhodospirillales</taxon>
        <taxon>Azospirillaceae</taxon>
        <taxon>Azospirillum</taxon>
    </lineage>
</organism>
<keyword evidence="3" id="KW-0812">Transmembrane</keyword>
<feature type="domain" description="GGDEF" evidence="4">
    <location>
        <begin position="255"/>
        <end position="389"/>
    </location>
</feature>
<sequence length="391" mass="42011">MNIDMIVIAQVIAVLGLAIGGSVLLASLNYPRHIRHALQSYAYAKLLLAAAFLIAAFRDGMATEFLVPLANGLASAAMSLNYVAVLRMQNKRTPPRLAESAGVLVAVACFLALRISPDDLNLVRAISSLVGAAFLLVIAVELLLLYQGRGVAHYMSGGLIVVNLLALVVRIWANAAQIGPSDNLAISDAVERGVYAVIFLSNIIGAIIFLLMASDEFNKELQVLANTDGLTGVLTRRRFLELAEIEFRRAKRYGRPLSLLIIDIDRFKAINDRAGHPFGDRVIKAVADCCATNLRPEDSIGRLGGEEFAILLPESDLEAGERIAERIRANIERSVGVLGAEKALAVTCSVGGVTLSPDHDSFASLIEQSDAALYEAKDRGRNRVHFAKAAA</sequence>